<sequence>MGGARNITPNVYNIRPDDESDKEIFIEAAGSSNNGVERHVLMYWDNSTLNQARVVQVIELVGILGDYTFKSPVACLHRPMQHPDSDMMFFFLGEFNREERNVILESARKVKFDERSTRNGCRVWLRELLVVMVQEGFISDETFEVIDREVPLAKHRPEVDQ</sequence>
<dbReference type="OrthoDB" id="3235294at2759"/>
<protein>
    <submittedName>
        <fullName evidence="1">Uncharacterized protein</fullName>
    </submittedName>
</protein>
<organism evidence="1 2">
    <name type="scientific">Armillaria ostoyae</name>
    <name type="common">Armillaria root rot fungus</name>
    <dbReference type="NCBI Taxonomy" id="47428"/>
    <lineage>
        <taxon>Eukaryota</taxon>
        <taxon>Fungi</taxon>
        <taxon>Dikarya</taxon>
        <taxon>Basidiomycota</taxon>
        <taxon>Agaricomycotina</taxon>
        <taxon>Agaricomycetes</taxon>
        <taxon>Agaricomycetidae</taxon>
        <taxon>Agaricales</taxon>
        <taxon>Marasmiineae</taxon>
        <taxon>Physalacriaceae</taxon>
        <taxon>Armillaria</taxon>
    </lineage>
</organism>
<gene>
    <name evidence="1" type="ORF">ARMOST_16716</name>
</gene>
<reference evidence="2" key="1">
    <citation type="journal article" date="2017" name="Nat. Ecol. Evol.">
        <title>Genome expansion and lineage-specific genetic innovations in the forest pathogenic fungi Armillaria.</title>
        <authorList>
            <person name="Sipos G."/>
            <person name="Prasanna A.N."/>
            <person name="Walter M.C."/>
            <person name="O'Connor E."/>
            <person name="Balint B."/>
            <person name="Krizsan K."/>
            <person name="Kiss B."/>
            <person name="Hess J."/>
            <person name="Varga T."/>
            <person name="Slot J."/>
            <person name="Riley R."/>
            <person name="Boka B."/>
            <person name="Rigling D."/>
            <person name="Barry K."/>
            <person name="Lee J."/>
            <person name="Mihaltcheva S."/>
            <person name="LaButti K."/>
            <person name="Lipzen A."/>
            <person name="Waldron R."/>
            <person name="Moloney N.M."/>
            <person name="Sperisen C."/>
            <person name="Kredics L."/>
            <person name="Vagvoelgyi C."/>
            <person name="Patrignani A."/>
            <person name="Fitzpatrick D."/>
            <person name="Nagy I."/>
            <person name="Doyle S."/>
            <person name="Anderson J.B."/>
            <person name="Grigoriev I.V."/>
            <person name="Gueldener U."/>
            <person name="Muensterkoetter M."/>
            <person name="Nagy L.G."/>
        </authorList>
    </citation>
    <scope>NUCLEOTIDE SEQUENCE [LARGE SCALE GENOMIC DNA]</scope>
    <source>
        <strain evidence="2">C18/9</strain>
    </source>
</reference>
<dbReference type="STRING" id="47428.A0A284RWY1"/>
<accession>A0A284RWY1</accession>
<name>A0A284RWY1_ARMOS</name>
<dbReference type="OMA" id="ERHVLMY"/>
<keyword evidence="2" id="KW-1185">Reference proteome</keyword>
<dbReference type="AlphaFoldDB" id="A0A284RWY1"/>
<evidence type="ECO:0000313" key="2">
    <source>
        <dbReference type="Proteomes" id="UP000219338"/>
    </source>
</evidence>
<dbReference type="Proteomes" id="UP000219338">
    <property type="component" value="Unassembled WGS sequence"/>
</dbReference>
<evidence type="ECO:0000313" key="1">
    <source>
        <dbReference type="EMBL" id="SJL13276.1"/>
    </source>
</evidence>
<proteinExistence type="predicted"/>
<dbReference type="EMBL" id="FUEG01000019">
    <property type="protein sequence ID" value="SJL13276.1"/>
    <property type="molecule type" value="Genomic_DNA"/>
</dbReference>